<feature type="chain" id="PRO_5043320544" evidence="1">
    <location>
        <begin position="24"/>
        <end position="491"/>
    </location>
</feature>
<dbReference type="Gene3D" id="2.60.40.10">
    <property type="entry name" value="Immunoglobulins"/>
    <property type="match status" value="1"/>
</dbReference>
<dbReference type="RefSeq" id="WP_169663634.1">
    <property type="nucleotide sequence ID" value="NZ_CP076133.1"/>
</dbReference>
<keyword evidence="1" id="KW-0732">Signal</keyword>
<evidence type="ECO:0000313" key="2">
    <source>
        <dbReference type="EMBL" id="QWG04143.1"/>
    </source>
</evidence>
<keyword evidence="3" id="KW-1185">Reference proteome</keyword>
<dbReference type="InterPro" id="IPR026444">
    <property type="entry name" value="Secre_tail"/>
</dbReference>
<dbReference type="NCBIfam" id="TIGR04183">
    <property type="entry name" value="Por_Secre_tail"/>
    <property type="match status" value="1"/>
</dbReference>
<protein>
    <submittedName>
        <fullName evidence="2">T9SS type A sorting domain-containing protein</fullName>
    </submittedName>
</protein>
<dbReference type="EMBL" id="CP076133">
    <property type="protein sequence ID" value="QWG04143.1"/>
    <property type="molecule type" value="Genomic_DNA"/>
</dbReference>
<evidence type="ECO:0000313" key="3">
    <source>
        <dbReference type="Proteomes" id="UP000678679"/>
    </source>
</evidence>
<evidence type="ECO:0000256" key="1">
    <source>
        <dbReference type="SAM" id="SignalP"/>
    </source>
</evidence>
<feature type="signal peptide" evidence="1">
    <location>
        <begin position="1"/>
        <end position="23"/>
    </location>
</feature>
<accession>A0AAX1NDM6</accession>
<gene>
    <name evidence="2" type="ORF">KMW28_24955</name>
</gene>
<dbReference type="Proteomes" id="UP000678679">
    <property type="component" value="Chromosome 2"/>
</dbReference>
<organism evidence="2 3">
    <name type="scientific">Flammeovirga yaeyamensis</name>
    <dbReference type="NCBI Taxonomy" id="367791"/>
    <lineage>
        <taxon>Bacteria</taxon>
        <taxon>Pseudomonadati</taxon>
        <taxon>Bacteroidota</taxon>
        <taxon>Cytophagia</taxon>
        <taxon>Cytophagales</taxon>
        <taxon>Flammeovirgaceae</taxon>
        <taxon>Flammeovirga</taxon>
    </lineage>
</organism>
<proteinExistence type="predicted"/>
<reference evidence="2 3" key="1">
    <citation type="submission" date="2021-05" db="EMBL/GenBank/DDBJ databases">
        <title>Comparative genomic studies on the polysaccharide-degrading batcterial strains of the Flammeovirga genus.</title>
        <authorList>
            <person name="Zewei F."/>
            <person name="Zheng Z."/>
            <person name="Yu L."/>
            <person name="Ruyue G."/>
            <person name="Yanhong M."/>
            <person name="Yuanyuan C."/>
            <person name="Jingyan G."/>
            <person name="Wenjun H."/>
        </authorList>
    </citation>
    <scope>NUCLEOTIDE SEQUENCE [LARGE SCALE GENOMIC DNA]</scope>
    <source>
        <strain evidence="2 3">NBRC:100898</strain>
    </source>
</reference>
<sequence>MKHLSILTILTLLFSSLIPQVFAQEEMETVILEGEVNNENYEHKKIIITGETFSVKTKLDLDECIVIIQSSHLTGTGDININNEEGYNPVILTADLLNIDMKKFEVKNSFTTIKASSVITAAGSHVRFENGSLTNNNSVWELDGHVDFQAHNDEVTGYLQVNMENVIIHELSDQIHYKKDVDWEFVGGCISLPGSGEFVEDQSTDERPEFIPCDELTDQVNYFEGDLDRQGTTTLTWGMFSESEITSYEIYTSEDQNTWSPLTEQQASGSEGPISYVYTDNDDRFDRVYFRLDGINGQGSDHLDTVSIYYGDDDLPVELIYFDAEVLDQSVLLEWATASEQNSDYFEVQYSLDEENWHLLDQVKAAGNSSTRIEYQYEDKLRNGIVYYRLKQVDFDGQFEYFGPLEVTLESPEEFDVVAYPVPQYSGQEITITPNNNEPYQLLIFNQMGQNVFFKEDLQNETRLATTWGRGMFVVHIIQGSQKEILKLQIH</sequence>
<dbReference type="KEGG" id="fya:KMW28_24955"/>
<name>A0AAX1NDM6_9BACT</name>
<dbReference type="InterPro" id="IPR013783">
    <property type="entry name" value="Ig-like_fold"/>
</dbReference>
<dbReference type="AlphaFoldDB" id="A0AAX1NDM6"/>